<keyword evidence="5" id="KW-0378">Hydrolase</keyword>
<dbReference type="EMBL" id="JABGBO010000003">
    <property type="protein sequence ID" value="NOL49289.1"/>
    <property type="molecule type" value="Genomic_DNA"/>
</dbReference>
<name>A0A7Y4P5W4_9BURK</name>
<dbReference type="InterPro" id="IPR047657">
    <property type="entry name" value="PmbA"/>
</dbReference>
<evidence type="ECO:0000259" key="3">
    <source>
        <dbReference type="Pfam" id="PF19289"/>
    </source>
</evidence>
<keyword evidence="5" id="KW-0645">Protease</keyword>
<feature type="domain" description="Metalloprotease TldD/E C-terminal" evidence="3">
    <location>
        <begin position="229"/>
        <end position="441"/>
    </location>
</feature>
<feature type="domain" description="Metalloprotease TldD/E central" evidence="4">
    <location>
        <begin position="117"/>
        <end position="222"/>
    </location>
</feature>
<dbReference type="InterPro" id="IPR002510">
    <property type="entry name" value="Metalloprtase-TldD/E_N"/>
</dbReference>
<evidence type="ECO:0000313" key="6">
    <source>
        <dbReference type="Proteomes" id="UP000541421"/>
    </source>
</evidence>
<gene>
    <name evidence="5" type="primary">pmbA</name>
    <name evidence="5" type="ORF">HKX40_03920</name>
</gene>
<dbReference type="Proteomes" id="UP000541421">
    <property type="component" value="Unassembled WGS sequence"/>
</dbReference>
<comment type="caution">
    <text evidence="5">The sequence shown here is derived from an EMBL/GenBank/DDBJ whole genome shotgun (WGS) entry which is preliminary data.</text>
</comment>
<accession>A0A7Y4P5W4</accession>
<keyword evidence="5" id="KW-0482">Metalloprotease</keyword>
<dbReference type="GO" id="GO:0008237">
    <property type="term" value="F:metallopeptidase activity"/>
    <property type="evidence" value="ECO:0007669"/>
    <property type="project" value="UniProtKB-KW"/>
</dbReference>
<organism evidence="5 6">
    <name type="scientific">Pelistega europaea</name>
    <dbReference type="NCBI Taxonomy" id="106147"/>
    <lineage>
        <taxon>Bacteria</taxon>
        <taxon>Pseudomonadati</taxon>
        <taxon>Pseudomonadota</taxon>
        <taxon>Betaproteobacteria</taxon>
        <taxon>Burkholderiales</taxon>
        <taxon>Alcaligenaceae</taxon>
        <taxon>Pelistega</taxon>
    </lineage>
</organism>
<dbReference type="RefSeq" id="WP_171588256.1">
    <property type="nucleotide sequence ID" value="NZ_JABGBO010000003.1"/>
</dbReference>
<dbReference type="NCBIfam" id="NF008268">
    <property type="entry name" value="PRK11040.1"/>
    <property type="match status" value="1"/>
</dbReference>
<dbReference type="Pfam" id="PF19289">
    <property type="entry name" value="PmbA_TldD_3rd"/>
    <property type="match status" value="1"/>
</dbReference>
<protein>
    <submittedName>
        <fullName evidence="5">Metalloprotease PmbA</fullName>
    </submittedName>
</protein>
<dbReference type="InterPro" id="IPR045570">
    <property type="entry name" value="Metalloprtase-TldD/E_cen_dom"/>
</dbReference>
<sequence>MKLNFEELAQLALQEAKKLGASQALAEVSESNGLSISVRKSDVETVEQTSDCSLGVTLFKGKSRASASTSSLTPEAVCDTVKAAWDIAQYTAEDPFAGLPDEEDLATEFPDLKLHKAWRISSQEAIDLALQVEKAALSYDKAITNSEGAQVNTSTGRFVLANSLGFMAGYPYSNHSMSVAVIAGKGAQMQRDYWYSSHRYPEKLAKPEAIGEYAAQRALSRLGAKRIPTGKYPVLFDAPLAIGLLGAFAQAISGGALYRRSSFLCDSLGKRVMASHLNITDDPFIKGAMGSSAFDEEGVRTQKRELLTDGILNGYLLSTYTARKLGMRTTGNAGGSHNMNLSSSLTRQEDDFVEMLRKMGTGLLVTELMGQGINYVTGDYSRGAFGYWVENGVIQHAVQEITIAGNLRDMFQQIVAVGSDMYTRGSKTSGSILIEQMSVAGV</sequence>
<dbReference type="Gene3D" id="3.30.2290.10">
    <property type="entry name" value="PmbA/TldD superfamily"/>
    <property type="match status" value="1"/>
</dbReference>
<evidence type="ECO:0000259" key="2">
    <source>
        <dbReference type="Pfam" id="PF01523"/>
    </source>
</evidence>
<dbReference type="AlphaFoldDB" id="A0A7Y4P5W4"/>
<evidence type="ECO:0000313" key="5">
    <source>
        <dbReference type="EMBL" id="NOL49289.1"/>
    </source>
</evidence>
<dbReference type="Pfam" id="PF19290">
    <property type="entry name" value="PmbA_TldD_2nd"/>
    <property type="match status" value="1"/>
</dbReference>
<dbReference type="Pfam" id="PF01523">
    <property type="entry name" value="PmbA_TldD_1st"/>
    <property type="match status" value="1"/>
</dbReference>
<dbReference type="InterPro" id="IPR035068">
    <property type="entry name" value="TldD/PmbA_N"/>
</dbReference>
<comment type="similarity">
    <text evidence="1">Belongs to the peptidase U62 family.</text>
</comment>
<dbReference type="InterPro" id="IPR045569">
    <property type="entry name" value="Metalloprtase-TldD/E_C"/>
</dbReference>
<dbReference type="PANTHER" id="PTHR43421">
    <property type="entry name" value="METALLOPROTEASE PMBA"/>
    <property type="match status" value="1"/>
</dbReference>
<dbReference type="InterPro" id="IPR036059">
    <property type="entry name" value="TldD/PmbA_sf"/>
</dbReference>
<dbReference type="PANTHER" id="PTHR43421:SF1">
    <property type="entry name" value="METALLOPROTEASE PMBA"/>
    <property type="match status" value="1"/>
</dbReference>
<evidence type="ECO:0000256" key="1">
    <source>
        <dbReference type="ARBA" id="ARBA00005836"/>
    </source>
</evidence>
<dbReference type="SUPFAM" id="SSF111283">
    <property type="entry name" value="Putative modulator of DNA gyrase, PmbA/TldD"/>
    <property type="match status" value="1"/>
</dbReference>
<reference evidence="5 6" key="1">
    <citation type="submission" date="2020-05" db="EMBL/GenBank/DDBJ databases">
        <authorList>
            <person name="Niu N."/>
        </authorList>
    </citation>
    <scope>NUCLEOTIDE SEQUENCE [LARGE SCALE GENOMIC DNA]</scope>
    <source>
        <strain evidence="5 6">LMG10982</strain>
    </source>
</reference>
<proteinExistence type="inferred from homology"/>
<keyword evidence="6" id="KW-1185">Reference proteome</keyword>
<dbReference type="GO" id="GO:0006508">
    <property type="term" value="P:proteolysis"/>
    <property type="evidence" value="ECO:0007669"/>
    <property type="project" value="UniProtKB-KW"/>
</dbReference>
<dbReference type="GO" id="GO:0005829">
    <property type="term" value="C:cytosol"/>
    <property type="evidence" value="ECO:0007669"/>
    <property type="project" value="TreeGrafter"/>
</dbReference>
<feature type="domain" description="Metalloprotease TldD/E N-terminal" evidence="2">
    <location>
        <begin position="28"/>
        <end position="88"/>
    </location>
</feature>
<evidence type="ECO:0000259" key="4">
    <source>
        <dbReference type="Pfam" id="PF19290"/>
    </source>
</evidence>